<dbReference type="Proteomes" id="UP001530315">
    <property type="component" value="Unassembled WGS sequence"/>
</dbReference>
<feature type="compositionally biased region" description="Low complexity" evidence="7">
    <location>
        <begin position="348"/>
        <end position="395"/>
    </location>
</feature>
<gene>
    <name evidence="9" type="ORF">ACHAW5_006679</name>
</gene>
<feature type="region of interest" description="Disordered" evidence="7">
    <location>
        <begin position="1"/>
        <end position="66"/>
    </location>
</feature>
<dbReference type="InterPro" id="IPR036398">
    <property type="entry name" value="CA_dom_sf"/>
</dbReference>
<evidence type="ECO:0000259" key="8">
    <source>
        <dbReference type="Pfam" id="PF00194"/>
    </source>
</evidence>
<dbReference type="InterPro" id="IPR023561">
    <property type="entry name" value="Carbonic_anhydrase_a-class"/>
</dbReference>
<feature type="compositionally biased region" description="Polar residues" evidence="7">
    <location>
        <begin position="40"/>
        <end position="49"/>
    </location>
</feature>
<dbReference type="Pfam" id="PF00194">
    <property type="entry name" value="Carb_anhydrase"/>
    <property type="match status" value="1"/>
</dbReference>
<evidence type="ECO:0000256" key="6">
    <source>
        <dbReference type="ARBA" id="ARBA00048348"/>
    </source>
</evidence>
<dbReference type="EC" id="4.2.1.1" evidence="2"/>
<dbReference type="AlphaFoldDB" id="A0ABD3MDG5"/>
<evidence type="ECO:0000256" key="2">
    <source>
        <dbReference type="ARBA" id="ARBA00012925"/>
    </source>
</evidence>
<evidence type="ECO:0000256" key="7">
    <source>
        <dbReference type="SAM" id="MobiDB-lite"/>
    </source>
</evidence>
<dbReference type="PANTHER" id="PTHR18952:SF265">
    <property type="entry name" value="CARBONIC ANHYDRASE"/>
    <property type="match status" value="1"/>
</dbReference>
<dbReference type="Gene3D" id="3.10.200.10">
    <property type="entry name" value="Alpha carbonic anhydrase"/>
    <property type="match status" value="2"/>
</dbReference>
<dbReference type="SUPFAM" id="SSF51069">
    <property type="entry name" value="Carbonic anhydrase"/>
    <property type="match status" value="1"/>
</dbReference>
<comment type="caution">
    <text evidence="9">The sequence shown here is derived from an EMBL/GenBank/DDBJ whole genome shotgun (WGS) entry which is preliminary data.</text>
</comment>
<keyword evidence="10" id="KW-1185">Reference proteome</keyword>
<evidence type="ECO:0000256" key="4">
    <source>
        <dbReference type="ARBA" id="ARBA00022833"/>
    </source>
</evidence>
<keyword evidence="4" id="KW-0862">Zinc</keyword>
<accession>A0ABD3MDG5</accession>
<dbReference type="InterPro" id="IPR001148">
    <property type="entry name" value="CA_dom"/>
</dbReference>
<dbReference type="GO" id="GO:0004089">
    <property type="term" value="F:carbonate dehydratase activity"/>
    <property type="evidence" value="ECO:0007669"/>
    <property type="project" value="UniProtKB-EC"/>
</dbReference>
<feature type="compositionally biased region" description="Polar residues" evidence="7">
    <location>
        <begin position="553"/>
        <end position="573"/>
    </location>
</feature>
<keyword evidence="3" id="KW-0479">Metal-binding</keyword>
<dbReference type="GO" id="GO:0046872">
    <property type="term" value="F:metal ion binding"/>
    <property type="evidence" value="ECO:0007669"/>
    <property type="project" value="UniProtKB-KW"/>
</dbReference>
<evidence type="ECO:0000256" key="5">
    <source>
        <dbReference type="ARBA" id="ARBA00023239"/>
    </source>
</evidence>
<feature type="domain" description="Alpha-carbonic anhydrase" evidence="8">
    <location>
        <begin position="409"/>
        <end position="457"/>
    </location>
</feature>
<sequence length="582" mass="62270">MEDGGRRPPPPPPPTDLAAGQGGGGAAAAVVVVPIPPTNAPTGVESSPSIVRRYPTHPEPPSDDAALSAAGRRSYFNYNATDGSRFGPSTWGGVVAGDEYDYWGRTFLDDDDDDGSSSLENMCQVDGIARSPIDVCTRPEGGCEEFHEIRSRGGDYRIGDDALMTKQILPNKLRVVVSRRPDEVRMRCLAYAAMLANVTAAAAADAIDPDDELLCASEPPGADFANTQQKALDLLNIDIKFPSEHTVCGRKYDGEMQYYYFHPVRRTLLVVAWLLEATIDGSPANGHLQLLIDQFRDVYDANESACRGRDAEASATPGGVSPTSGRLLRVGRRLAMAASPSSTPNEQSDPSATSAPSESSSFPSVTSIPIATSSPSESSVPIPTSTPSESSGPTVDPGPWDPFHPDIQRTIHFWGYAGSLTEVPCTDAALWRIMDVPVRITIDQLDQMRNMLFNNRDPRRDCAYTSTHYEGSVARPINGSLPYYICTRDDYVSDDEREACGSRRGCAEPYGPRLGPYVEPIVHVTGPPSESPTSSTSPSLSPSGSPTVLPTTEFPTTSMIPSGSPTASLSQPIDNGDDDGPI</sequence>
<dbReference type="PANTHER" id="PTHR18952">
    <property type="entry name" value="CARBONIC ANHYDRASE"/>
    <property type="match status" value="1"/>
</dbReference>
<evidence type="ECO:0000256" key="1">
    <source>
        <dbReference type="ARBA" id="ARBA00010718"/>
    </source>
</evidence>
<feature type="region of interest" description="Disordered" evidence="7">
    <location>
        <begin position="307"/>
        <end position="326"/>
    </location>
</feature>
<name>A0ABD3MDG5_9STRA</name>
<keyword evidence="5" id="KW-0456">Lyase</keyword>
<feature type="compositionally biased region" description="Low complexity" evidence="7">
    <location>
        <begin position="524"/>
        <end position="552"/>
    </location>
</feature>
<organism evidence="9 10">
    <name type="scientific">Stephanodiscus triporus</name>
    <dbReference type="NCBI Taxonomy" id="2934178"/>
    <lineage>
        <taxon>Eukaryota</taxon>
        <taxon>Sar</taxon>
        <taxon>Stramenopiles</taxon>
        <taxon>Ochrophyta</taxon>
        <taxon>Bacillariophyta</taxon>
        <taxon>Coscinodiscophyceae</taxon>
        <taxon>Thalassiosirophycidae</taxon>
        <taxon>Stephanodiscales</taxon>
        <taxon>Stephanodiscaceae</taxon>
        <taxon>Stephanodiscus</taxon>
    </lineage>
</organism>
<protein>
    <recommendedName>
        <fullName evidence="2">carbonic anhydrase</fullName>
        <ecNumber evidence="2">4.2.1.1</ecNumber>
    </recommendedName>
</protein>
<evidence type="ECO:0000256" key="3">
    <source>
        <dbReference type="ARBA" id="ARBA00022723"/>
    </source>
</evidence>
<evidence type="ECO:0000313" key="10">
    <source>
        <dbReference type="Proteomes" id="UP001530315"/>
    </source>
</evidence>
<feature type="region of interest" description="Disordered" evidence="7">
    <location>
        <begin position="517"/>
        <end position="582"/>
    </location>
</feature>
<evidence type="ECO:0000313" key="9">
    <source>
        <dbReference type="EMBL" id="KAL3761973.1"/>
    </source>
</evidence>
<feature type="region of interest" description="Disordered" evidence="7">
    <location>
        <begin position="336"/>
        <end position="402"/>
    </location>
</feature>
<comment type="similarity">
    <text evidence="1">Belongs to the alpha-carbonic anhydrase family.</text>
</comment>
<reference evidence="9 10" key="1">
    <citation type="submission" date="2024-10" db="EMBL/GenBank/DDBJ databases">
        <title>Updated reference genomes for cyclostephanoid diatoms.</title>
        <authorList>
            <person name="Roberts W.R."/>
            <person name="Alverson A.J."/>
        </authorList>
    </citation>
    <scope>NUCLEOTIDE SEQUENCE [LARGE SCALE GENOMIC DNA]</scope>
    <source>
        <strain evidence="9 10">AJA276-08</strain>
    </source>
</reference>
<comment type="catalytic activity">
    <reaction evidence="6">
        <text>hydrogencarbonate + H(+) = CO2 + H2O</text>
        <dbReference type="Rhea" id="RHEA:10748"/>
        <dbReference type="ChEBI" id="CHEBI:15377"/>
        <dbReference type="ChEBI" id="CHEBI:15378"/>
        <dbReference type="ChEBI" id="CHEBI:16526"/>
        <dbReference type="ChEBI" id="CHEBI:17544"/>
        <dbReference type="EC" id="4.2.1.1"/>
    </reaction>
</comment>
<proteinExistence type="inferred from homology"/>
<dbReference type="EMBL" id="JALLAZ020001841">
    <property type="protein sequence ID" value="KAL3761973.1"/>
    <property type="molecule type" value="Genomic_DNA"/>
</dbReference>